<evidence type="ECO:0000313" key="7">
    <source>
        <dbReference type="EMBL" id="TXB68262.1"/>
    </source>
</evidence>
<organism evidence="7 8">
    <name type="scientific">Paracoccus aurantiacus</name>
    <dbReference type="NCBI Taxonomy" id="2599412"/>
    <lineage>
        <taxon>Bacteria</taxon>
        <taxon>Pseudomonadati</taxon>
        <taxon>Pseudomonadota</taxon>
        <taxon>Alphaproteobacteria</taxon>
        <taxon>Rhodobacterales</taxon>
        <taxon>Paracoccaceae</taxon>
        <taxon>Paracoccus</taxon>
    </lineage>
</organism>
<dbReference type="SUPFAM" id="SSF51735">
    <property type="entry name" value="NAD(P)-binding Rossmann-fold domains"/>
    <property type="match status" value="1"/>
</dbReference>
<dbReference type="EMBL" id="VOPL01000005">
    <property type="protein sequence ID" value="TXB68262.1"/>
    <property type="molecule type" value="Genomic_DNA"/>
</dbReference>
<dbReference type="GO" id="GO:0016853">
    <property type="term" value="F:isomerase activity"/>
    <property type="evidence" value="ECO:0007669"/>
    <property type="project" value="UniProtKB-KW"/>
</dbReference>
<dbReference type="GO" id="GO:0006631">
    <property type="term" value="P:fatty acid metabolic process"/>
    <property type="evidence" value="ECO:0007669"/>
    <property type="project" value="InterPro"/>
</dbReference>
<gene>
    <name evidence="7" type="ORF">FQV27_13875</name>
</gene>
<dbReference type="AlphaFoldDB" id="A0A5C6S3Z7"/>
<accession>A0A5C6S3Z7</accession>
<dbReference type="Pfam" id="PF02737">
    <property type="entry name" value="3HCDH_N"/>
    <property type="match status" value="1"/>
</dbReference>
<keyword evidence="3" id="KW-0456">Lyase</keyword>
<dbReference type="FunFam" id="3.40.50.720:FF:000009">
    <property type="entry name" value="Fatty oxidation complex, alpha subunit"/>
    <property type="match status" value="1"/>
</dbReference>
<proteinExistence type="predicted"/>
<dbReference type="GO" id="GO:0070403">
    <property type="term" value="F:NAD+ binding"/>
    <property type="evidence" value="ECO:0007669"/>
    <property type="project" value="InterPro"/>
</dbReference>
<evidence type="ECO:0000313" key="8">
    <source>
        <dbReference type="Proteomes" id="UP000321562"/>
    </source>
</evidence>
<keyword evidence="4" id="KW-0511">Multifunctional enzyme</keyword>
<evidence type="ECO:0000259" key="6">
    <source>
        <dbReference type="Pfam" id="PF02737"/>
    </source>
</evidence>
<keyword evidence="2" id="KW-0413">Isomerase</keyword>
<evidence type="ECO:0000256" key="2">
    <source>
        <dbReference type="ARBA" id="ARBA00023235"/>
    </source>
</evidence>
<comment type="caution">
    <text evidence="7">The sequence shown here is derived from an EMBL/GenBank/DDBJ whole genome shotgun (WGS) entry which is preliminary data.</text>
</comment>
<dbReference type="InterPro" id="IPR036291">
    <property type="entry name" value="NAD(P)-bd_dom_sf"/>
</dbReference>
<dbReference type="PANTHER" id="PTHR23309">
    <property type="entry name" value="3-HYDROXYACYL-COA DEHYROGENASE"/>
    <property type="match status" value="1"/>
</dbReference>
<dbReference type="InterPro" id="IPR001753">
    <property type="entry name" value="Enoyl-CoA_hydra/iso"/>
</dbReference>
<keyword evidence="1" id="KW-0560">Oxidoreductase</keyword>
<keyword evidence="8" id="KW-1185">Reference proteome</keyword>
<dbReference type="PANTHER" id="PTHR23309:SF51">
    <property type="entry name" value="3-HYDROXYACYL-COA DEHYDROGENASE-RELATED"/>
    <property type="match status" value="1"/>
</dbReference>
<dbReference type="Proteomes" id="UP000321562">
    <property type="component" value="Unassembled WGS sequence"/>
</dbReference>
<dbReference type="Gene3D" id="3.90.226.10">
    <property type="entry name" value="2-enoyl-CoA Hydratase, Chain A, domain 1"/>
    <property type="match status" value="1"/>
</dbReference>
<name>A0A5C6S3Z7_9RHOB</name>
<feature type="domain" description="3-hydroxyacyl-CoA dehydrogenase NAD binding" evidence="6">
    <location>
        <begin position="330"/>
        <end position="488"/>
    </location>
</feature>
<evidence type="ECO:0000256" key="3">
    <source>
        <dbReference type="ARBA" id="ARBA00023239"/>
    </source>
</evidence>
<dbReference type="CDD" id="cd06558">
    <property type="entry name" value="crotonase-like"/>
    <property type="match status" value="1"/>
</dbReference>
<comment type="catalytic activity">
    <reaction evidence="5">
        <text>a (3S)-3-hydroxyacyl-CoA + NAD(+) = a 3-oxoacyl-CoA + NADH + H(+)</text>
        <dbReference type="Rhea" id="RHEA:22432"/>
        <dbReference type="ChEBI" id="CHEBI:15378"/>
        <dbReference type="ChEBI" id="CHEBI:57318"/>
        <dbReference type="ChEBI" id="CHEBI:57540"/>
        <dbReference type="ChEBI" id="CHEBI:57945"/>
        <dbReference type="ChEBI" id="CHEBI:90726"/>
        <dbReference type="EC" id="1.1.1.35"/>
    </reaction>
</comment>
<evidence type="ECO:0000256" key="4">
    <source>
        <dbReference type="ARBA" id="ARBA00023268"/>
    </source>
</evidence>
<evidence type="ECO:0000256" key="1">
    <source>
        <dbReference type="ARBA" id="ARBA00023002"/>
    </source>
</evidence>
<protein>
    <submittedName>
        <fullName evidence="7">3-hydroxyacyl-CoA dehydrogenase</fullName>
    </submittedName>
</protein>
<dbReference type="InterPro" id="IPR006176">
    <property type="entry name" value="3-OHacyl-CoA_DH_NAD-bd"/>
</dbReference>
<dbReference type="Gene3D" id="3.40.50.720">
    <property type="entry name" value="NAD(P)-binding Rossmann-like Domain"/>
    <property type="match status" value="1"/>
</dbReference>
<dbReference type="SUPFAM" id="SSF52096">
    <property type="entry name" value="ClpP/crotonase"/>
    <property type="match status" value="1"/>
</dbReference>
<evidence type="ECO:0000256" key="5">
    <source>
        <dbReference type="ARBA" id="ARBA00049556"/>
    </source>
</evidence>
<dbReference type="GO" id="GO:0003857">
    <property type="term" value="F:(3S)-3-hydroxyacyl-CoA dehydrogenase (NAD+) activity"/>
    <property type="evidence" value="ECO:0007669"/>
    <property type="project" value="UniProtKB-EC"/>
</dbReference>
<dbReference type="Pfam" id="PF00378">
    <property type="entry name" value="ECH_1"/>
    <property type="match status" value="1"/>
</dbReference>
<feature type="non-terminal residue" evidence="7">
    <location>
        <position position="488"/>
    </location>
</feature>
<dbReference type="InterPro" id="IPR029045">
    <property type="entry name" value="ClpP/crotonase-like_dom_sf"/>
</dbReference>
<dbReference type="GO" id="GO:0016829">
    <property type="term" value="F:lyase activity"/>
    <property type="evidence" value="ECO:0007669"/>
    <property type="project" value="UniProtKB-KW"/>
</dbReference>
<reference evidence="7 8" key="1">
    <citation type="submission" date="2019-08" db="EMBL/GenBank/DDBJ databases">
        <authorList>
            <person name="Ye J."/>
        </authorList>
    </citation>
    <scope>NUCLEOTIDE SEQUENCE [LARGE SCALE GENOMIC DNA]</scope>
    <source>
        <strain evidence="7 8">TK008</strain>
    </source>
</reference>
<sequence length="488" mass="51200">MFAMRTYRLHSERKLAAVQAEQNVAGDRGGELGMDKAYTEHTPLSIEIADNIGLIALDSPPVNALGTAMRQALLDAIDVLNADEDVKVICIYGVGKLLSGGADIREFGKKPKRPFLPDVLNAIESNVKPVGAVIHGAAIGGGLELALAAHARVGMPGARVSLPEVTLGLLPGAGGTQRLPRLIALDSAIEIITTGRNVPVGEAIALGIIDGFDYGTPRGAALKLGRDILAKELPTRRTGEIVFRADADRLDAAREVLRGKRPQLAAPLKCIDAIAAAGRPIGEGMGVERALFLELMDSPDRQGLIHAFQAERAVKHIPEAGAQPRPTASAGVIGGGTMGVGIATALLQAGTDVTLVEMTPEGAETARTRIAGNLDAAVKRGKMSAEARRKTLSALTVGVGLDHLAEVDVVIEAVFEDLQVKTAIFRDLDRICKPGAVLGTNTSYLDVNEIAAATARPQDVIGLHFFSPAHIMRLLEVVVADKTAPDVV</sequence>